<comment type="caution">
    <text evidence="10">The sequence shown here is derived from an EMBL/GenBank/DDBJ whole genome shotgun (WGS) entry which is preliminary data.</text>
</comment>
<feature type="transmembrane region" description="Helical" evidence="8">
    <location>
        <begin position="23"/>
        <end position="41"/>
    </location>
</feature>
<dbReference type="NCBIfam" id="TIGR02209">
    <property type="entry name" value="ftsL_broad"/>
    <property type="match status" value="1"/>
</dbReference>
<dbReference type="Proteomes" id="UP001161422">
    <property type="component" value="Unassembled WGS sequence"/>
</dbReference>
<comment type="function">
    <text evidence="8">Essential cell division protein. May link together the upstream cell division proteins, which are predominantly cytoplasmic, with the downstream cell division proteins, which are predominantly periplasmic.</text>
</comment>
<keyword evidence="6 8" id="KW-0472">Membrane</keyword>
<dbReference type="Pfam" id="PF04999">
    <property type="entry name" value="FtsL"/>
    <property type="match status" value="1"/>
</dbReference>
<dbReference type="PANTHER" id="PTHR37479:SF1">
    <property type="entry name" value="CELL DIVISION PROTEIN FTSL"/>
    <property type="match status" value="1"/>
</dbReference>
<organism evidence="10 11">
    <name type="scientific">Paraferrimonas sedimenticola</name>
    <dbReference type="NCBI Taxonomy" id="375674"/>
    <lineage>
        <taxon>Bacteria</taxon>
        <taxon>Pseudomonadati</taxon>
        <taxon>Pseudomonadota</taxon>
        <taxon>Gammaproteobacteria</taxon>
        <taxon>Alteromonadales</taxon>
        <taxon>Ferrimonadaceae</taxon>
        <taxon>Paraferrimonas</taxon>
    </lineage>
</organism>
<dbReference type="EMBL" id="BSNC01000006">
    <property type="protein sequence ID" value="GLP97506.1"/>
    <property type="molecule type" value="Genomic_DNA"/>
</dbReference>
<dbReference type="HAMAP" id="MF_00910">
    <property type="entry name" value="FtsL"/>
    <property type="match status" value="1"/>
</dbReference>
<evidence type="ECO:0000256" key="8">
    <source>
        <dbReference type="HAMAP-Rule" id="MF_00910"/>
    </source>
</evidence>
<keyword evidence="8" id="KW-0997">Cell inner membrane</keyword>
<evidence type="ECO:0000256" key="4">
    <source>
        <dbReference type="ARBA" id="ARBA00022692"/>
    </source>
</evidence>
<protein>
    <recommendedName>
        <fullName evidence="8 9">Cell division protein FtsL</fullName>
    </recommendedName>
</protein>
<name>A0AA37RXW3_9GAMM</name>
<keyword evidence="4 8" id="KW-0812">Transmembrane</keyword>
<keyword evidence="3 8" id="KW-0132">Cell division</keyword>
<comment type="subunit">
    <text evidence="8">Part of a complex composed of FtsB, FtsL and FtsQ.</text>
</comment>
<proteinExistence type="inferred from homology"/>
<evidence type="ECO:0000256" key="6">
    <source>
        <dbReference type="ARBA" id="ARBA00023136"/>
    </source>
</evidence>
<dbReference type="RefSeq" id="WP_095504654.1">
    <property type="nucleotide sequence ID" value="NZ_BSNC01000006.1"/>
</dbReference>
<evidence type="ECO:0000256" key="1">
    <source>
        <dbReference type="ARBA" id="ARBA00004401"/>
    </source>
</evidence>
<dbReference type="GO" id="GO:0043093">
    <property type="term" value="P:FtsZ-dependent cytokinesis"/>
    <property type="evidence" value="ECO:0007669"/>
    <property type="project" value="UniProtKB-UniRule"/>
</dbReference>
<keyword evidence="11" id="KW-1185">Reference proteome</keyword>
<evidence type="ECO:0000256" key="5">
    <source>
        <dbReference type="ARBA" id="ARBA00022989"/>
    </source>
</evidence>
<evidence type="ECO:0000313" key="11">
    <source>
        <dbReference type="Proteomes" id="UP001161422"/>
    </source>
</evidence>
<reference evidence="10" key="1">
    <citation type="journal article" date="2014" name="Int. J. Syst. Evol. Microbiol.">
        <title>Complete genome sequence of Corynebacterium casei LMG S-19264T (=DSM 44701T), isolated from a smear-ripened cheese.</title>
        <authorList>
            <consortium name="US DOE Joint Genome Institute (JGI-PGF)"/>
            <person name="Walter F."/>
            <person name="Albersmeier A."/>
            <person name="Kalinowski J."/>
            <person name="Ruckert C."/>
        </authorList>
    </citation>
    <scope>NUCLEOTIDE SEQUENCE</scope>
    <source>
        <strain evidence="10">NBRC 101628</strain>
    </source>
</reference>
<keyword evidence="5 8" id="KW-1133">Transmembrane helix</keyword>
<sequence length="106" mass="12276">MAAAREGIKLWRVIGADLWQHKWVLLLASLVVGNALVVVYTSHANRNLTSEWDRLLKQRDHLDIQWRHLLLEEQTQAEHSRVSRVADKQLGMVRPAPKDEKVVRLP</sequence>
<comment type="subcellular location">
    <subcellularLocation>
        <location evidence="8">Cell inner membrane</location>
        <topology evidence="8">Single-pass type II membrane protein</topology>
    </subcellularLocation>
    <subcellularLocation>
        <location evidence="1">Cell membrane</location>
        <topology evidence="1">Single-pass type II membrane protein</topology>
    </subcellularLocation>
    <text evidence="8">Localizes to the division septum where it forms a ring structure.</text>
</comment>
<evidence type="ECO:0000256" key="7">
    <source>
        <dbReference type="ARBA" id="ARBA00023306"/>
    </source>
</evidence>
<dbReference type="InterPro" id="IPR011922">
    <property type="entry name" value="Cell_div_FtsL"/>
</dbReference>
<keyword evidence="2 8" id="KW-1003">Cell membrane</keyword>
<evidence type="ECO:0000256" key="9">
    <source>
        <dbReference type="NCBIfam" id="TIGR02209"/>
    </source>
</evidence>
<keyword evidence="7 8" id="KW-0131">Cell cycle</keyword>
<comment type="similarity">
    <text evidence="8">Belongs to the FtsL family.</text>
</comment>
<dbReference type="GO" id="GO:0032153">
    <property type="term" value="C:cell division site"/>
    <property type="evidence" value="ECO:0007669"/>
    <property type="project" value="UniProtKB-UniRule"/>
</dbReference>
<evidence type="ECO:0000313" key="10">
    <source>
        <dbReference type="EMBL" id="GLP97506.1"/>
    </source>
</evidence>
<evidence type="ECO:0000256" key="3">
    <source>
        <dbReference type="ARBA" id="ARBA00022618"/>
    </source>
</evidence>
<evidence type="ECO:0000256" key="2">
    <source>
        <dbReference type="ARBA" id="ARBA00022475"/>
    </source>
</evidence>
<gene>
    <name evidence="8 10" type="primary">ftsL</name>
    <name evidence="10" type="ORF">GCM10007895_28130</name>
</gene>
<dbReference type="GO" id="GO:0005886">
    <property type="term" value="C:plasma membrane"/>
    <property type="evidence" value="ECO:0007669"/>
    <property type="project" value="UniProtKB-SubCell"/>
</dbReference>
<accession>A0AA37RXW3</accession>
<dbReference type="PANTHER" id="PTHR37479">
    <property type="entry name" value="CELL DIVISION PROTEIN FTSL"/>
    <property type="match status" value="1"/>
</dbReference>
<dbReference type="AlphaFoldDB" id="A0AA37RXW3"/>
<reference evidence="10" key="2">
    <citation type="submission" date="2023-01" db="EMBL/GenBank/DDBJ databases">
        <title>Draft genome sequence of Paraferrimonas sedimenticola strain NBRC 101628.</title>
        <authorList>
            <person name="Sun Q."/>
            <person name="Mori K."/>
        </authorList>
    </citation>
    <scope>NUCLEOTIDE SEQUENCE</scope>
    <source>
        <strain evidence="10">NBRC 101628</strain>
    </source>
</reference>